<keyword evidence="2" id="KW-1185">Reference proteome</keyword>
<protein>
    <submittedName>
        <fullName evidence="1">Uncharacterized protein</fullName>
    </submittedName>
</protein>
<accession>A0AAV7NG41</accession>
<evidence type="ECO:0000313" key="2">
    <source>
        <dbReference type="Proteomes" id="UP001066276"/>
    </source>
</evidence>
<organism evidence="1 2">
    <name type="scientific">Pleurodeles waltl</name>
    <name type="common">Iberian ribbed newt</name>
    <dbReference type="NCBI Taxonomy" id="8319"/>
    <lineage>
        <taxon>Eukaryota</taxon>
        <taxon>Metazoa</taxon>
        <taxon>Chordata</taxon>
        <taxon>Craniata</taxon>
        <taxon>Vertebrata</taxon>
        <taxon>Euteleostomi</taxon>
        <taxon>Amphibia</taxon>
        <taxon>Batrachia</taxon>
        <taxon>Caudata</taxon>
        <taxon>Salamandroidea</taxon>
        <taxon>Salamandridae</taxon>
        <taxon>Pleurodelinae</taxon>
        <taxon>Pleurodeles</taxon>
    </lineage>
</organism>
<dbReference type="EMBL" id="JANPWB010000012">
    <property type="protein sequence ID" value="KAJ1113659.1"/>
    <property type="molecule type" value="Genomic_DNA"/>
</dbReference>
<name>A0AAV7NG41_PLEWA</name>
<gene>
    <name evidence="1" type="ORF">NDU88_001901</name>
</gene>
<dbReference type="AlphaFoldDB" id="A0AAV7NG41"/>
<sequence>MLWETEPEIKPEFEFDYNSPSFDILTLLFKLRVCGFWELGVAPGEYRQEKQKNAKVCGFWELGVAPGEYRQEKQKNAKGNAVVTSRAFPWLHGNADLTCRVHPTRSRLPLPEE</sequence>
<comment type="caution">
    <text evidence="1">The sequence shown here is derived from an EMBL/GenBank/DDBJ whole genome shotgun (WGS) entry which is preliminary data.</text>
</comment>
<dbReference type="Proteomes" id="UP001066276">
    <property type="component" value="Chromosome 8"/>
</dbReference>
<evidence type="ECO:0000313" key="1">
    <source>
        <dbReference type="EMBL" id="KAJ1113659.1"/>
    </source>
</evidence>
<reference evidence="1" key="1">
    <citation type="journal article" date="2022" name="bioRxiv">
        <title>Sequencing and chromosome-scale assembly of the giantPleurodeles waltlgenome.</title>
        <authorList>
            <person name="Brown T."/>
            <person name="Elewa A."/>
            <person name="Iarovenko S."/>
            <person name="Subramanian E."/>
            <person name="Araus A.J."/>
            <person name="Petzold A."/>
            <person name="Susuki M."/>
            <person name="Suzuki K.-i.T."/>
            <person name="Hayashi T."/>
            <person name="Toyoda A."/>
            <person name="Oliveira C."/>
            <person name="Osipova E."/>
            <person name="Leigh N.D."/>
            <person name="Simon A."/>
            <person name="Yun M.H."/>
        </authorList>
    </citation>
    <scope>NUCLEOTIDE SEQUENCE</scope>
    <source>
        <strain evidence="1">20211129_DDA</strain>
        <tissue evidence="1">Liver</tissue>
    </source>
</reference>
<proteinExistence type="predicted"/>